<name>M3AJT5_PSEFD</name>
<evidence type="ECO:0000313" key="2">
    <source>
        <dbReference type="Proteomes" id="UP000016932"/>
    </source>
</evidence>
<dbReference type="VEuPathDB" id="FungiDB:MYCFIDRAFT_180000"/>
<dbReference type="RefSeq" id="XP_007932182.1">
    <property type="nucleotide sequence ID" value="XM_007933991.1"/>
</dbReference>
<dbReference type="Proteomes" id="UP000016932">
    <property type="component" value="Unassembled WGS sequence"/>
</dbReference>
<gene>
    <name evidence="1" type="ORF">MYCFIDRAFT_180000</name>
</gene>
<evidence type="ECO:0000313" key="1">
    <source>
        <dbReference type="EMBL" id="EME77433.1"/>
    </source>
</evidence>
<dbReference type="GeneID" id="19334251"/>
<sequence length="76" mass="8253">MGRGTGKLGDPERMDLGGGTFSLRENIPIVFFATVHEWAAGLSIVVLDSAKSARNPIRIEISNLGMKPRKRMPSTV</sequence>
<protein>
    <submittedName>
        <fullName evidence="1">Uncharacterized protein</fullName>
    </submittedName>
</protein>
<dbReference type="KEGG" id="pfj:MYCFIDRAFT_180000"/>
<dbReference type="EMBL" id="KB446566">
    <property type="protein sequence ID" value="EME77433.1"/>
    <property type="molecule type" value="Genomic_DNA"/>
</dbReference>
<proteinExistence type="predicted"/>
<dbReference type="HOGENOM" id="CLU_2655548_0_0_1"/>
<organism evidence="1 2">
    <name type="scientific">Pseudocercospora fijiensis (strain CIRAD86)</name>
    <name type="common">Black leaf streak disease fungus</name>
    <name type="synonym">Mycosphaerella fijiensis</name>
    <dbReference type="NCBI Taxonomy" id="383855"/>
    <lineage>
        <taxon>Eukaryota</taxon>
        <taxon>Fungi</taxon>
        <taxon>Dikarya</taxon>
        <taxon>Ascomycota</taxon>
        <taxon>Pezizomycotina</taxon>
        <taxon>Dothideomycetes</taxon>
        <taxon>Dothideomycetidae</taxon>
        <taxon>Mycosphaerellales</taxon>
        <taxon>Mycosphaerellaceae</taxon>
        <taxon>Pseudocercospora</taxon>
    </lineage>
</organism>
<dbReference type="AlphaFoldDB" id="M3AJT5"/>
<keyword evidence="2" id="KW-1185">Reference proteome</keyword>
<accession>M3AJT5</accession>
<reference evidence="1 2" key="1">
    <citation type="journal article" date="2012" name="PLoS Pathog.">
        <title>Diverse lifestyles and strategies of plant pathogenesis encoded in the genomes of eighteen Dothideomycetes fungi.</title>
        <authorList>
            <person name="Ohm R.A."/>
            <person name="Feau N."/>
            <person name="Henrissat B."/>
            <person name="Schoch C.L."/>
            <person name="Horwitz B.A."/>
            <person name="Barry K.W."/>
            <person name="Condon B.J."/>
            <person name="Copeland A.C."/>
            <person name="Dhillon B."/>
            <person name="Glaser F."/>
            <person name="Hesse C.N."/>
            <person name="Kosti I."/>
            <person name="LaButti K."/>
            <person name="Lindquist E.A."/>
            <person name="Lucas S."/>
            <person name="Salamov A.A."/>
            <person name="Bradshaw R.E."/>
            <person name="Ciuffetti L."/>
            <person name="Hamelin R.C."/>
            <person name="Kema G.H.J."/>
            <person name="Lawrence C."/>
            <person name="Scott J.A."/>
            <person name="Spatafora J.W."/>
            <person name="Turgeon B.G."/>
            <person name="de Wit P.J.G.M."/>
            <person name="Zhong S."/>
            <person name="Goodwin S.B."/>
            <person name="Grigoriev I.V."/>
        </authorList>
    </citation>
    <scope>NUCLEOTIDE SEQUENCE [LARGE SCALE GENOMIC DNA]</scope>
    <source>
        <strain evidence="1 2">CIRAD86</strain>
    </source>
</reference>